<proteinExistence type="predicted"/>
<evidence type="ECO:0000313" key="1">
    <source>
        <dbReference type="EMBL" id="MPQ54034.1"/>
    </source>
</evidence>
<sequence>MDELQRMDDWLTALLANLEPAARNRMMRQLAQQLRRMQQQNIRLQRNPDGTAFEARRVTARSKKGRIKRQMFAKLRTTKYLKTAATADSASVHFERKVQRIARVHHYGLRDRVSKKGGEVKYSERRLLGFNMSTQDMIIENLLEFFVVNHLWFKT</sequence>
<keyword evidence="2" id="KW-1185">Reference proteome</keyword>
<evidence type="ECO:0000313" key="2">
    <source>
        <dbReference type="Proteomes" id="UP000475079"/>
    </source>
</evidence>
<accession>A0A6L5EEY8</accession>
<reference evidence="1 2" key="1">
    <citation type="submission" date="2019-10" db="EMBL/GenBank/DDBJ databases">
        <title>Characterization of a new Citrobacter species.</title>
        <authorList>
            <person name="Goncalves Ribeiro T."/>
            <person name="Izdebski R."/>
            <person name="Urbanowicz P."/>
            <person name="Carmeli Y."/>
            <person name="Gniadkowski M."/>
            <person name="Peixe L."/>
        </authorList>
    </citation>
    <scope>NUCLEOTIDE SEQUENCE [LARGE SCALE GENOMIC DNA]</scope>
    <source>
        <strain evidence="1 2">NMI7905_11</strain>
    </source>
</reference>
<dbReference type="Pfam" id="PF05069">
    <property type="entry name" value="Phage_tail_S"/>
    <property type="match status" value="1"/>
</dbReference>
<dbReference type="NCBIfam" id="TIGR01635">
    <property type="entry name" value="tail_comp_S"/>
    <property type="match status" value="1"/>
</dbReference>
<protein>
    <submittedName>
        <fullName evidence="1">Phage virion morphogenesis protein</fullName>
    </submittedName>
</protein>
<comment type="caution">
    <text evidence="1">The sequence shown here is derived from an EMBL/GenBank/DDBJ whole genome shotgun (WGS) entry which is preliminary data.</text>
</comment>
<dbReference type="InterPro" id="IPR006522">
    <property type="entry name" value="Phage_virion_morphogenesis"/>
</dbReference>
<dbReference type="EMBL" id="WHIY01000023">
    <property type="protein sequence ID" value="MPQ54034.1"/>
    <property type="molecule type" value="Genomic_DNA"/>
</dbReference>
<organism evidence="1 2">
    <name type="scientific">Citrobacter telavivensis</name>
    <dbReference type="NCBI Taxonomy" id="2653932"/>
    <lineage>
        <taxon>Bacteria</taxon>
        <taxon>Pseudomonadati</taxon>
        <taxon>Pseudomonadota</taxon>
        <taxon>Gammaproteobacteria</taxon>
        <taxon>Enterobacterales</taxon>
        <taxon>Enterobacteriaceae</taxon>
        <taxon>Citrobacter</taxon>
    </lineage>
</organism>
<name>A0A6L5EEY8_9ENTR</name>
<gene>
    <name evidence="1" type="ORF">GBB84_24405</name>
</gene>
<dbReference type="Proteomes" id="UP000475079">
    <property type="component" value="Unassembled WGS sequence"/>
</dbReference>
<dbReference type="RefSeq" id="WP_152402683.1">
    <property type="nucleotide sequence ID" value="NZ_WHIY01000023.1"/>
</dbReference>
<dbReference type="AlphaFoldDB" id="A0A6L5EEY8"/>